<sequence length="154" mass="17175">MSDAEQDFSFLELTTQIVSAHVSNNAVGADTVPDLIKQVYQALTSLDQPQVEPEKLQPAVPIKRSVFPDYIVCLEDGKKLKMLKRHLQSAYGMTPEQYRERWGLPSDYPMVAPNYAERRSTLAREIGLGRKITAAPSEGSAETPAKQRRGRKAS</sequence>
<dbReference type="RefSeq" id="WP_110095066.1">
    <property type="nucleotide sequence ID" value="NZ_NKUE01000002.1"/>
</dbReference>
<evidence type="ECO:0000313" key="3">
    <source>
        <dbReference type="EMBL" id="POF62944.1"/>
    </source>
</evidence>
<organism evidence="3 4">
    <name type="scientific">Novacetimonas maltaceti</name>
    <dbReference type="NCBI Taxonomy" id="1203393"/>
    <lineage>
        <taxon>Bacteria</taxon>
        <taxon>Pseudomonadati</taxon>
        <taxon>Pseudomonadota</taxon>
        <taxon>Alphaproteobacteria</taxon>
        <taxon>Acetobacterales</taxon>
        <taxon>Acetobacteraceae</taxon>
        <taxon>Novacetimonas</taxon>
    </lineage>
</organism>
<proteinExistence type="inferred from homology"/>
<protein>
    <submittedName>
        <fullName evidence="3">Transcriptional regulatory protein ros</fullName>
    </submittedName>
</protein>
<dbReference type="GO" id="GO:0003677">
    <property type="term" value="F:DNA binding"/>
    <property type="evidence" value="ECO:0007669"/>
    <property type="project" value="InterPro"/>
</dbReference>
<dbReference type="EMBL" id="POTC01000014">
    <property type="protein sequence ID" value="POF62944.1"/>
    <property type="molecule type" value="Genomic_DNA"/>
</dbReference>
<evidence type="ECO:0000256" key="1">
    <source>
        <dbReference type="ARBA" id="ARBA00007031"/>
    </source>
</evidence>
<comment type="caution">
    <text evidence="3">The sequence shown here is derived from an EMBL/GenBank/DDBJ whole genome shotgun (WGS) entry which is preliminary data.</text>
</comment>
<dbReference type="Proteomes" id="UP000237344">
    <property type="component" value="Unassembled WGS sequence"/>
</dbReference>
<dbReference type="InterPro" id="IPR041920">
    <property type="entry name" value="ROS/MUCR_sf"/>
</dbReference>
<keyword evidence="4" id="KW-1185">Reference proteome</keyword>
<evidence type="ECO:0000256" key="2">
    <source>
        <dbReference type="SAM" id="MobiDB-lite"/>
    </source>
</evidence>
<dbReference type="OrthoDB" id="9809693at2"/>
<dbReference type="GO" id="GO:0006355">
    <property type="term" value="P:regulation of DNA-templated transcription"/>
    <property type="evidence" value="ECO:0007669"/>
    <property type="project" value="InterPro"/>
</dbReference>
<dbReference type="Pfam" id="PF05443">
    <property type="entry name" value="ROS_MUCR"/>
    <property type="match status" value="1"/>
</dbReference>
<dbReference type="GO" id="GO:0008270">
    <property type="term" value="F:zinc ion binding"/>
    <property type="evidence" value="ECO:0007669"/>
    <property type="project" value="InterPro"/>
</dbReference>
<dbReference type="AlphaFoldDB" id="A0A2S3W216"/>
<feature type="region of interest" description="Disordered" evidence="2">
    <location>
        <begin position="130"/>
        <end position="154"/>
    </location>
</feature>
<gene>
    <name evidence="3" type="primary">ros_1</name>
    <name evidence="3" type="ORF">KMAL_14440</name>
</gene>
<comment type="similarity">
    <text evidence="1">Belongs to the ros/MucR family.</text>
</comment>
<accession>A0A2S3W216</accession>
<dbReference type="Gene3D" id="1.10.10.1550">
    <property type="entry name" value="ROS/MUCR transcriptional regulator protein"/>
    <property type="match status" value="1"/>
</dbReference>
<reference evidence="3 4" key="1">
    <citation type="submission" date="2018-01" db="EMBL/GenBank/DDBJ databases">
        <title>Draft Genome Sequence of Komagataeibacter maltaceti LMG 1529, a Vinegar Producing Acetic Acid Bacterium Isolated from Malt Vinegar Brewery Acetifiers.</title>
        <authorList>
            <person name="Zhang Q."/>
            <person name="Hollensteiner J."/>
            <person name="Poehlein A."/>
            <person name="Daniel R."/>
        </authorList>
    </citation>
    <scope>NUCLEOTIDE SEQUENCE [LARGE SCALE GENOMIC DNA]</scope>
    <source>
        <strain evidence="3 4">LMG 1529</strain>
    </source>
</reference>
<dbReference type="InterPro" id="IPR008807">
    <property type="entry name" value="ROS_MUCR"/>
</dbReference>
<evidence type="ECO:0000313" key="4">
    <source>
        <dbReference type="Proteomes" id="UP000237344"/>
    </source>
</evidence>
<name>A0A2S3W216_9PROT</name>